<dbReference type="InterPro" id="IPR001650">
    <property type="entry name" value="Helicase_C-like"/>
</dbReference>
<dbReference type="SUPFAM" id="SSF52540">
    <property type="entry name" value="P-loop containing nucleoside triphosphate hydrolases"/>
    <property type="match status" value="2"/>
</dbReference>
<dbReference type="GO" id="GO:0004386">
    <property type="term" value="F:helicase activity"/>
    <property type="evidence" value="ECO:0007669"/>
    <property type="project" value="UniProtKB-KW"/>
</dbReference>
<dbReference type="PANTHER" id="PTHR45821">
    <property type="entry name" value="SNF2 DOMAIN-CONTAINING PROTEIN CLASSY 2-RELATED"/>
    <property type="match status" value="1"/>
</dbReference>
<dbReference type="EnsemblPlants" id="EMT29357">
    <property type="protein sequence ID" value="EMT29357"/>
    <property type="gene ID" value="F775_22078"/>
</dbReference>
<dbReference type="PANTHER" id="PTHR45821:SF5">
    <property type="entry name" value="SNF2 DOMAIN-CONTAINING PROTEIN CLASSY 4"/>
    <property type="match status" value="1"/>
</dbReference>
<evidence type="ECO:0000256" key="1">
    <source>
        <dbReference type="ARBA" id="ARBA00004123"/>
    </source>
</evidence>
<dbReference type="SMART" id="SM00490">
    <property type="entry name" value="HELICc"/>
    <property type="match status" value="2"/>
</dbReference>
<evidence type="ECO:0000256" key="4">
    <source>
        <dbReference type="ARBA" id="ARBA00022806"/>
    </source>
</evidence>
<keyword evidence="6" id="KW-0539">Nucleus</keyword>
<protein>
    <submittedName>
        <fullName evidence="7">Transcription termination factor 2</fullName>
    </submittedName>
</protein>
<dbReference type="GO" id="GO:0005524">
    <property type="term" value="F:ATP binding"/>
    <property type="evidence" value="ECO:0007669"/>
    <property type="project" value="UniProtKB-KW"/>
</dbReference>
<organism evidence="7">
    <name type="scientific">Aegilops tauschii</name>
    <name type="common">Tausch's goatgrass</name>
    <name type="synonym">Aegilops squarrosa</name>
    <dbReference type="NCBI Taxonomy" id="37682"/>
    <lineage>
        <taxon>Eukaryota</taxon>
        <taxon>Viridiplantae</taxon>
        <taxon>Streptophyta</taxon>
        <taxon>Embryophyta</taxon>
        <taxon>Tracheophyta</taxon>
        <taxon>Spermatophyta</taxon>
        <taxon>Magnoliopsida</taxon>
        <taxon>Liliopsida</taxon>
        <taxon>Poales</taxon>
        <taxon>Poaceae</taxon>
        <taxon>BOP clade</taxon>
        <taxon>Pooideae</taxon>
        <taxon>Triticodae</taxon>
        <taxon>Triticeae</taxon>
        <taxon>Triticinae</taxon>
        <taxon>Aegilops</taxon>
    </lineage>
</organism>
<evidence type="ECO:0000256" key="5">
    <source>
        <dbReference type="ARBA" id="ARBA00022840"/>
    </source>
</evidence>
<evidence type="ECO:0000256" key="3">
    <source>
        <dbReference type="ARBA" id="ARBA00022801"/>
    </source>
</evidence>
<dbReference type="InterPro" id="IPR044567">
    <property type="entry name" value="CLSY/DRD1"/>
</dbReference>
<dbReference type="PROSITE" id="PS51194">
    <property type="entry name" value="HELICASE_CTER"/>
    <property type="match status" value="1"/>
</dbReference>
<evidence type="ECO:0000256" key="6">
    <source>
        <dbReference type="ARBA" id="ARBA00023242"/>
    </source>
</evidence>
<dbReference type="GO" id="GO:0080188">
    <property type="term" value="P:gene silencing by siRNA-directed DNA methylation"/>
    <property type="evidence" value="ECO:0007669"/>
    <property type="project" value="InterPro"/>
</dbReference>
<dbReference type="CDD" id="cd18793">
    <property type="entry name" value="SF2_C_SNF"/>
    <property type="match status" value="2"/>
</dbReference>
<comment type="subcellular location">
    <subcellularLocation>
        <location evidence="1">Nucleus</location>
    </subcellularLocation>
</comment>
<keyword evidence="5" id="KW-0067">ATP-binding</keyword>
<keyword evidence="4" id="KW-0347">Helicase</keyword>
<dbReference type="AlphaFoldDB" id="M8CPC7"/>
<dbReference type="InterPro" id="IPR027417">
    <property type="entry name" value="P-loop_NTPase"/>
</dbReference>
<evidence type="ECO:0000313" key="7">
    <source>
        <dbReference type="EnsemblPlants" id="EMT29357"/>
    </source>
</evidence>
<dbReference type="GO" id="GO:0016787">
    <property type="term" value="F:hydrolase activity"/>
    <property type="evidence" value="ECO:0007669"/>
    <property type="project" value="UniProtKB-KW"/>
</dbReference>
<keyword evidence="2" id="KW-0547">Nucleotide-binding</keyword>
<sequence length="296" mass="33402">MEQPRKEFNWTKRNELMYMSGNFSVKTRKALMVDYNDMESEAKVMLAWTKVCGEGITLFGASRVVLLDVVCNPSVQRQAIGRAYRIGQQKIVQTNNLIGEGTQEKGTYDIQALQCLYLSERWGYTIQVLPLLMPRGKSSIGLWTKHNKLMYISGNFSVKTRKALMVDFNDMESEANVMLAWTKVCGEGITLFGASHVVLLDVLCNPSVQRQAIGRAYRIGQQKIVHANNLIGEGIQEKGTYDIQAKKEQMSKLLFSSGPQPAECNPSSEFISIDRILEQMTEDENLKEIFVNILPS</sequence>
<dbReference type="InterPro" id="IPR049730">
    <property type="entry name" value="SNF2/RAD54-like_C"/>
</dbReference>
<evidence type="ECO:0000256" key="2">
    <source>
        <dbReference type="ARBA" id="ARBA00022741"/>
    </source>
</evidence>
<dbReference type="Gene3D" id="3.40.50.300">
    <property type="entry name" value="P-loop containing nucleotide triphosphate hydrolases"/>
    <property type="match status" value="2"/>
</dbReference>
<dbReference type="Pfam" id="PF00271">
    <property type="entry name" value="Helicase_C"/>
    <property type="match status" value="2"/>
</dbReference>
<proteinExistence type="predicted"/>
<keyword evidence="3" id="KW-0378">Hydrolase</keyword>
<reference evidence="7" key="1">
    <citation type="submission" date="2015-06" db="UniProtKB">
        <authorList>
            <consortium name="EnsemblPlants"/>
        </authorList>
    </citation>
    <scope>IDENTIFICATION</scope>
</reference>
<accession>M8CPC7</accession>
<dbReference type="GO" id="GO:0005634">
    <property type="term" value="C:nucleus"/>
    <property type="evidence" value="ECO:0007669"/>
    <property type="project" value="UniProtKB-SubCell"/>
</dbReference>
<name>M8CPC7_AEGTA</name>